<dbReference type="Gene3D" id="3.20.20.140">
    <property type="entry name" value="Metal-dependent hydrolases"/>
    <property type="match status" value="1"/>
</dbReference>
<organism evidence="1 2">
    <name type="scientific">Paracerasibacillus soli</name>
    <dbReference type="NCBI Taxonomy" id="480284"/>
    <lineage>
        <taxon>Bacteria</taxon>
        <taxon>Bacillati</taxon>
        <taxon>Bacillota</taxon>
        <taxon>Bacilli</taxon>
        <taxon>Bacillales</taxon>
        <taxon>Bacillaceae</taxon>
        <taxon>Paracerasibacillus</taxon>
    </lineage>
</organism>
<dbReference type="SUPFAM" id="SSF89550">
    <property type="entry name" value="PHP domain-like"/>
    <property type="match status" value="1"/>
</dbReference>
<evidence type="ECO:0000313" key="1">
    <source>
        <dbReference type="EMBL" id="MDY0408369.1"/>
    </source>
</evidence>
<reference evidence="1 2" key="1">
    <citation type="submission" date="2023-10" db="EMBL/GenBank/DDBJ databases">
        <title>Virgibacillus soli CC-YMP-6 genome.</title>
        <authorList>
            <person name="Miliotis G."/>
            <person name="Sengupta P."/>
            <person name="Hameed A."/>
            <person name="Chuvochina M."/>
            <person name="Mcdonagh F."/>
            <person name="Simpson A.C."/>
            <person name="Singh N.K."/>
            <person name="Rekha P.D."/>
            <person name="Raman K."/>
            <person name="Hugenholtz P."/>
            <person name="Venkateswaran K."/>
        </authorList>
    </citation>
    <scope>NUCLEOTIDE SEQUENCE [LARGE SCALE GENOMIC DNA]</scope>
    <source>
        <strain evidence="1 2">CC-YMP-6</strain>
    </source>
</reference>
<evidence type="ECO:0000313" key="2">
    <source>
        <dbReference type="Proteomes" id="UP001275315"/>
    </source>
</evidence>
<proteinExistence type="predicted"/>
<sequence length="391" mass="44487">MLKSYFADMHIHIGRDIFDRPVKITAAKSLTLTNVLKEASRHKGIQLIGVIDCHAPNVQTEIKNLISKNLATELSDGGIQFEEVTLLLGSEIEVYDEFCQGPIHVLCYFPSLQQIEKFSEWLTTRMKNITLSSQRYYGTAKELQYKVKELEGIFIPAHVFTPFKGLYGKGVQKSLAEVLDADLVDGIELGLSSDTHMADQIKELHDYTYLSNSDAHSLAKIGREYQEIYMDKPSFKEFYWALHEIEGRKIVRNFGMNPKLGKYYTTVCQKCLEPVSTDTHICPACGSKKIIRGVFDRIQELSDSPIEKREGRPAYLYQVPLEYLPSLGPKTYQKLRESFQTEMNIIHRVPYEKLQQVIPQKLAQMIMDMREGKLAISAGGGGKYGKVTDKK</sequence>
<dbReference type="InterPro" id="IPR010994">
    <property type="entry name" value="RuvA_2-like"/>
</dbReference>
<dbReference type="InterPro" id="IPR016195">
    <property type="entry name" value="Pol/histidinol_Pase-like"/>
</dbReference>
<accession>A0ABU5CPV5</accession>
<gene>
    <name evidence="1" type="ORF">RWD45_07095</name>
</gene>
<keyword evidence="1" id="KW-0540">Nuclease</keyword>
<keyword evidence="1" id="KW-0255">Endonuclease</keyword>
<dbReference type="CDD" id="cd19067">
    <property type="entry name" value="PfuEndoQ-like"/>
    <property type="match status" value="1"/>
</dbReference>
<comment type="caution">
    <text evidence="1">The sequence shown here is derived from an EMBL/GenBank/DDBJ whole genome shotgun (WGS) entry which is preliminary data.</text>
</comment>
<dbReference type="EMBL" id="JAWDIQ010000001">
    <property type="protein sequence ID" value="MDY0408369.1"/>
    <property type="molecule type" value="Genomic_DNA"/>
</dbReference>
<dbReference type="PANTHER" id="PTHR40084">
    <property type="entry name" value="PHOSPHOHYDROLASE, PHP FAMILY"/>
    <property type="match status" value="1"/>
</dbReference>
<dbReference type="GO" id="GO:0004519">
    <property type="term" value="F:endonuclease activity"/>
    <property type="evidence" value="ECO:0007669"/>
    <property type="project" value="UniProtKB-KW"/>
</dbReference>
<dbReference type="RefSeq" id="WP_320379109.1">
    <property type="nucleotide sequence ID" value="NZ_JAWDIQ010000001.1"/>
</dbReference>
<keyword evidence="1" id="KW-0378">Hydrolase</keyword>
<dbReference type="Proteomes" id="UP001275315">
    <property type="component" value="Unassembled WGS sequence"/>
</dbReference>
<protein>
    <submittedName>
        <fullName evidence="1">Endonuclease Q family protein</fullName>
    </submittedName>
</protein>
<keyword evidence="2" id="KW-1185">Reference proteome</keyword>
<dbReference type="SUPFAM" id="SSF47781">
    <property type="entry name" value="RuvA domain 2-like"/>
    <property type="match status" value="1"/>
</dbReference>
<name>A0ABU5CPV5_9BACI</name>
<dbReference type="PANTHER" id="PTHR40084:SF1">
    <property type="entry name" value="PHOSPHOTRANSFERASE"/>
    <property type="match status" value="1"/>
</dbReference>